<dbReference type="Pfam" id="PF21530">
    <property type="entry name" value="Pif1_2B_dom"/>
    <property type="match status" value="1"/>
</dbReference>
<evidence type="ECO:0000259" key="2">
    <source>
        <dbReference type="Pfam" id="PF05970"/>
    </source>
</evidence>
<dbReference type="CDD" id="cd18809">
    <property type="entry name" value="SF1_C_RecD"/>
    <property type="match status" value="1"/>
</dbReference>
<keyword evidence="4" id="KW-1185">Reference proteome</keyword>
<dbReference type="InterPro" id="IPR010285">
    <property type="entry name" value="DNA_helicase_pif1-like_DEAD"/>
</dbReference>
<dbReference type="PANTHER" id="PTHR10492:SF90">
    <property type="entry name" value="ATP-DEPENDENT DNA HELICASE"/>
    <property type="match status" value="1"/>
</dbReference>
<keyword evidence="1" id="KW-0227">DNA damage</keyword>
<dbReference type="EC" id="5.6.2.3" evidence="1"/>
<dbReference type="PANTHER" id="PTHR10492">
    <property type="match status" value="1"/>
</dbReference>
<protein>
    <recommendedName>
        <fullName evidence="1">ATP-dependent DNA helicase</fullName>
        <ecNumber evidence="1">5.6.2.3</ecNumber>
    </recommendedName>
</protein>
<feature type="domain" description="DNA helicase Pif1-like 2B" evidence="3">
    <location>
        <begin position="224"/>
        <end position="270"/>
    </location>
</feature>
<dbReference type="SUPFAM" id="SSF52540">
    <property type="entry name" value="P-loop containing nucleoside triphosphate hydrolases"/>
    <property type="match status" value="1"/>
</dbReference>
<name>A0ABM0Y2Q5_CAMSA</name>
<dbReference type="Proteomes" id="UP000694864">
    <property type="component" value="Chromosome 20"/>
</dbReference>
<evidence type="ECO:0000313" key="5">
    <source>
        <dbReference type="RefSeq" id="XP_010494551.1"/>
    </source>
</evidence>
<dbReference type="Gene3D" id="3.40.50.300">
    <property type="entry name" value="P-loop containing nucleotide triphosphate hydrolases"/>
    <property type="match status" value="2"/>
</dbReference>
<keyword evidence="1" id="KW-0233">DNA recombination</keyword>
<evidence type="ECO:0000259" key="3">
    <source>
        <dbReference type="Pfam" id="PF21530"/>
    </source>
</evidence>
<gene>
    <name evidence="5" type="primary">LOC104771682</name>
</gene>
<comment type="cofactor">
    <cofactor evidence="1">
        <name>Mg(2+)</name>
        <dbReference type="ChEBI" id="CHEBI:18420"/>
    </cofactor>
</comment>
<reference evidence="5" key="2">
    <citation type="submission" date="2025-08" db="UniProtKB">
        <authorList>
            <consortium name="RefSeq"/>
        </authorList>
    </citation>
    <scope>IDENTIFICATION</scope>
    <source>
        <tissue evidence="5">Leaf</tissue>
    </source>
</reference>
<dbReference type="InterPro" id="IPR049163">
    <property type="entry name" value="Pif1-like_2B_dom"/>
</dbReference>
<accession>A0ABM0Y2Q5</accession>
<keyword evidence="1" id="KW-0067">ATP-binding</keyword>
<dbReference type="GeneID" id="104771682"/>
<dbReference type="Pfam" id="PF05970">
    <property type="entry name" value="PIF1"/>
    <property type="match status" value="1"/>
</dbReference>
<comment type="catalytic activity">
    <reaction evidence="1">
        <text>ATP + H2O = ADP + phosphate + H(+)</text>
        <dbReference type="Rhea" id="RHEA:13065"/>
        <dbReference type="ChEBI" id="CHEBI:15377"/>
        <dbReference type="ChEBI" id="CHEBI:15378"/>
        <dbReference type="ChEBI" id="CHEBI:30616"/>
        <dbReference type="ChEBI" id="CHEBI:43474"/>
        <dbReference type="ChEBI" id="CHEBI:456216"/>
        <dbReference type="EC" id="5.6.2.3"/>
    </reaction>
</comment>
<evidence type="ECO:0000313" key="4">
    <source>
        <dbReference type="Proteomes" id="UP000694864"/>
    </source>
</evidence>
<keyword evidence="1" id="KW-0234">DNA repair</keyword>
<keyword evidence="1" id="KW-0378">Hydrolase</keyword>
<reference evidence="4" key="1">
    <citation type="journal article" date="2014" name="Nat. Commun.">
        <title>The emerging biofuel crop Camelina sativa retains a highly undifferentiated hexaploid genome structure.</title>
        <authorList>
            <person name="Kagale S."/>
            <person name="Koh C."/>
            <person name="Nixon J."/>
            <person name="Bollina V."/>
            <person name="Clarke W.E."/>
            <person name="Tuteja R."/>
            <person name="Spillane C."/>
            <person name="Robinson S.J."/>
            <person name="Links M.G."/>
            <person name="Clarke C."/>
            <person name="Higgins E.E."/>
            <person name="Huebert T."/>
            <person name="Sharpe A.G."/>
            <person name="Parkin I.A."/>
        </authorList>
    </citation>
    <scope>NUCLEOTIDE SEQUENCE [LARGE SCALE GENOMIC DNA]</scope>
    <source>
        <strain evidence="4">cv. DH55</strain>
    </source>
</reference>
<proteinExistence type="inferred from homology"/>
<dbReference type="InterPro" id="IPR027417">
    <property type="entry name" value="P-loop_NTPase"/>
</dbReference>
<keyword evidence="1" id="KW-0547">Nucleotide-binding</keyword>
<evidence type="ECO:0000256" key="1">
    <source>
        <dbReference type="RuleBase" id="RU363044"/>
    </source>
</evidence>
<comment type="similarity">
    <text evidence="1">Belongs to the helicase family.</text>
</comment>
<dbReference type="RefSeq" id="XP_010494551.1">
    <property type="nucleotide sequence ID" value="XM_010496249.2"/>
</dbReference>
<sequence>MLASLVTKADLIIWDEAPMAHRHAFEAVDRTIRDLMALEDDSALNKPFGGKTVLLGGDFRQILPVVPQGSRQDTVQAAINRSHLWPACQIFNLSKNLRLDQSDAEFAAWILTVGDGTSMSASTTPDEDGGGRRIAINQSLILPNKGNHLEEITTAAYPRFPESYKKRQYLTERAILTPRNETVLEINDYQLSKVAGDITEYLSSDSIQTELAPGGDWNNLYTVEYLNSLEFPGLPNHKIRLKEGVPVMLLRNLNQKKGLCNGTRLLITRLGQRIIEAEILTGTHVGEKVLIPKIVLSPNDSKHPFTLRRKQFPIRVCYAMTINKSQGQSLNQVALYLPHSVFTHRQLYVALSRVTSNSGLKILDATADKHGTGGVMNIVYKEVFTNITT</sequence>
<organism evidence="4 5">
    <name type="scientific">Camelina sativa</name>
    <name type="common">False flax</name>
    <name type="synonym">Myagrum sativum</name>
    <dbReference type="NCBI Taxonomy" id="90675"/>
    <lineage>
        <taxon>Eukaryota</taxon>
        <taxon>Viridiplantae</taxon>
        <taxon>Streptophyta</taxon>
        <taxon>Embryophyta</taxon>
        <taxon>Tracheophyta</taxon>
        <taxon>Spermatophyta</taxon>
        <taxon>Magnoliopsida</taxon>
        <taxon>eudicotyledons</taxon>
        <taxon>Gunneridae</taxon>
        <taxon>Pentapetalae</taxon>
        <taxon>rosids</taxon>
        <taxon>malvids</taxon>
        <taxon>Brassicales</taxon>
        <taxon>Brassicaceae</taxon>
        <taxon>Camelineae</taxon>
        <taxon>Camelina</taxon>
    </lineage>
</organism>
<keyword evidence="1" id="KW-0347">Helicase</keyword>
<feature type="domain" description="DNA helicase Pif1-like DEAD-box helicase" evidence="2">
    <location>
        <begin position="2"/>
        <end position="120"/>
    </location>
</feature>